<evidence type="ECO:0000313" key="3">
    <source>
        <dbReference type="EMBL" id="ATU82463.1"/>
    </source>
</evidence>
<dbReference type="EMBL" id="MF683322">
    <property type="protein sequence ID" value="ATU82463.1"/>
    <property type="molecule type" value="mRNA"/>
</dbReference>
<feature type="region of interest" description="Disordered" evidence="1">
    <location>
        <begin position="68"/>
        <end position="96"/>
    </location>
</feature>
<sequence>MNGTMIGMLATALVGVSLVLGSPMPDQLPKSAGKSRPRRQIAFLPFIAVPPVYQIHQIVLVQPEKQCQQGGGLSDRFGEEDGQGSTPAPAAKPAEPSPCVWSIVACCAPGSSKIRYSCFELLGCPGAFWDTNPCEDRVVQAAASTALKFYESNGTSSKP</sequence>
<proteinExistence type="evidence at transcript level"/>
<reference evidence="3" key="1">
    <citation type="journal article" date="2018" name="Cell. Mol. Life Sci.">
        <title>Giant fish-killing water bug reveals ancient and dynamic venom evolution in Heteroptera.</title>
        <authorList>
            <person name="Walker A.A."/>
            <person name="Hernandez-Vargas M.J."/>
            <person name="Corzo G."/>
            <person name="Fry B.G."/>
            <person name="King G.F."/>
        </authorList>
    </citation>
    <scope>NUCLEOTIDE SEQUENCE</scope>
</reference>
<organism evidence="3">
    <name type="scientific">Lethocerus distinctifemur</name>
    <dbReference type="NCBI Taxonomy" id="280095"/>
    <lineage>
        <taxon>Eukaryota</taxon>
        <taxon>Metazoa</taxon>
        <taxon>Ecdysozoa</taxon>
        <taxon>Arthropoda</taxon>
        <taxon>Hexapoda</taxon>
        <taxon>Insecta</taxon>
        <taxon>Pterygota</taxon>
        <taxon>Neoptera</taxon>
        <taxon>Paraneoptera</taxon>
        <taxon>Hemiptera</taxon>
        <taxon>Heteroptera</taxon>
        <taxon>Panheteroptera</taxon>
        <taxon>Nepomorpha</taxon>
        <taxon>Belostomatidae</taxon>
        <taxon>Lethocerinae</taxon>
        <taxon>Lethocerus</taxon>
    </lineage>
</organism>
<name>A0A2K8JR96_9HEMI</name>
<accession>A0A2K8JR96</accession>
<dbReference type="AlphaFoldDB" id="A0A2K8JR96"/>
<evidence type="ECO:0000256" key="1">
    <source>
        <dbReference type="SAM" id="MobiDB-lite"/>
    </source>
</evidence>
<feature type="chain" id="PRO_5014836648" evidence="2">
    <location>
        <begin position="22"/>
        <end position="159"/>
    </location>
</feature>
<evidence type="ECO:0000256" key="2">
    <source>
        <dbReference type="SAM" id="SignalP"/>
    </source>
</evidence>
<keyword evidence="2" id="KW-0732">Signal</keyword>
<feature type="compositionally biased region" description="Low complexity" evidence="1">
    <location>
        <begin position="87"/>
        <end position="96"/>
    </location>
</feature>
<protein>
    <submittedName>
        <fullName evidence="3">Venom mucin</fullName>
    </submittedName>
</protein>
<feature type="signal peptide" evidence="2">
    <location>
        <begin position="1"/>
        <end position="21"/>
    </location>
</feature>